<protein>
    <recommendedName>
        <fullName evidence="1">IQ motif and SEC7 domain-containing protein</fullName>
    </recommendedName>
</protein>
<gene>
    <name evidence="2" type="ORF">PXEA_LOCUS36150</name>
</gene>
<dbReference type="InterPro" id="IPR033742">
    <property type="entry name" value="IQSEC_PH"/>
</dbReference>
<dbReference type="EMBL" id="CAAALY010276039">
    <property type="protein sequence ID" value="VEL42710.1"/>
    <property type="molecule type" value="Genomic_DNA"/>
</dbReference>
<sequence length="345" mass="36471">MALFETPHCPYGIELRRSLGCSGDSNCNAEQKPVVMLNTKTSSDRLRFMEDLQECILEVSEMDRIRIDEELSKSNLPLASPSVDTNKSAPLATTSKACVSSETKLLSNRDNITALNGQPAAPQTARSLQYPSVSIGASNLVSGVHRSGSLTHSPCSRPSMDLTSTHTAAANLPVKSISLSQELPVSGLVQQFHSHTHQTHNQTSLAHQPVSNLIKQNRSQSQFDTGMAIIGQSGTCCASALVYCTTCAPSQLMKTQCSGSAAYAVNLAVCPIQVQRNSQPKFGPEGDSFTANDAIGDHNLICNTGHTNLPPASIGSGQRLSGDSGLLADLDSAASNTSPSTLKFA</sequence>
<proteinExistence type="predicted"/>
<comment type="caution">
    <text evidence="2">The sequence shown here is derived from an EMBL/GenBank/DDBJ whole genome shotgun (WGS) entry which is preliminary data.</text>
</comment>
<reference evidence="2" key="1">
    <citation type="submission" date="2018-11" db="EMBL/GenBank/DDBJ databases">
        <authorList>
            <consortium name="Pathogen Informatics"/>
        </authorList>
    </citation>
    <scope>NUCLEOTIDE SEQUENCE</scope>
</reference>
<dbReference type="AlphaFoldDB" id="A0A448XR12"/>
<evidence type="ECO:0000313" key="3">
    <source>
        <dbReference type="Proteomes" id="UP000784294"/>
    </source>
</evidence>
<feature type="domain" description="IQ motif and SEC7" evidence="1">
    <location>
        <begin position="2"/>
        <end position="73"/>
    </location>
</feature>
<name>A0A448XR12_9PLAT</name>
<evidence type="ECO:0000259" key="1">
    <source>
        <dbReference type="Pfam" id="PF16453"/>
    </source>
</evidence>
<dbReference type="InterPro" id="IPR011993">
    <property type="entry name" value="PH-like_dom_sf"/>
</dbReference>
<organism evidence="2 3">
    <name type="scientific">Protopolystoma xenopodis</name>
    <dbReference type="NCBI Taxonomy" id="117903"/>
    <lineage>
        <taxon>Eukaryota</taxon>
        <taxon>Metazoa</taxon>
        <taxon>Spiralia</taxon>
        <taxon>Lophotrochozoa</taxon>
        <taxon>Platyhelminthes</taxon>
        <taxon>Monogenea</taxon>
        <taxon>Polyopisthocotylea</taxon>
        <taxon>Polystomatidea</taxon>
        <taxon>Polystomatidae</taxon>
        <taxon>Protopolystoma</taxon>
    </lineage>
</organism>
<accession>A0A448XR12</accession>
<dbReference type="OrthoDB" id="430364at2759"/>
<dbReference type="Proteomes" id="UP000784294">
    <property type="component" value="Unassembled WGS sequence"/>
</dbReference>
<keyword evidence="3" id="KW-1185">Reference proteome</keyword>
<evidence type="ECO:0000313" key="2">
    <source>
        <dbReference type="EMBL" id="VEL42710.1"/>
    </source>
</evidence>
<dbReference type="Gene3D" id="2.30.29.30">
    <property type="entry name" value="Pleckstrin-homology domain (PH domain)/Phosphotyrosine-binding domain (PTB)"/>
    <property type="match status" value="1"/>
</dbReference>
<dbReference type="Pfam" id="PF16453">
    <property type="entry name" value="IQ_SEC7_PH"/>
    <property type="match status" value="1"/>
</dbReference>